<feature type="region of interest" description="Disordered" evidence="1">
    <location>
        <begin position="770"/>
        <end position="800"/>
    </location>
</feature>
<feature type="region of interest" description="Disordered" evidence="1">
    <location>
        <begin position="697"/>
        <end position="722"/>
    </location>
</feature>
<feature type="region of interest" description="Disordered" evidence="1">
    <location>
        <begin position="116"/>
        <end position="159"/>
    </location>
</feature>
<feature type="region of interest" description="Disordered" evidence="1">
    <location>
        <begin position="832"/>
        <end position="872"/>
    </location>
</feature>
<dbReference type="EMBL" id="JAUJLE010000026">
    <property type="protein sequence ID" value="KAK1004042.1"/>
    <property type="molecule type" value="Genomic_DNA"/>
</dbReference>
<feature type="compositionally biased region" description="Polar residues" evidence="1">
    <location>
        <begin position="515"/>
        <end position="536"/>
    </location>
</feature>
<evidence type="ECO:0000256" key="1">
    <source>
        <dbReference type="SAM" id="MobiDB-lite"/>
    </source>
</evidence>
<reference evidence="2" key="1">
    <citation type="submission" date="2023-06" db="EMBL/GenBank/DDBJ databases">
        <title>Black Yeasts Isolated from many extreme environments.</title>
        <authorList>
            <person name="Coleine C."/>
            <person name="Stajich J.E."/>
            <person name="Selbmann L."/>
        </authorList>
    </citation>
    <scope>NUCLEOTIDE SEQUENCE</scope>
    <source>
        <strain evidence="2">CCFEE 5200</strain>
    </source>
</reference>
<feature type="region of interest" description="Disordered" evidence="1">
    <location>
        <begin position="570"/>
        <end position="604"/>
    </location>
</feature>
<keyword evidence="3" id="KW-1185">Reference proteome</keyword>
<feature type="region of interest" description="Disordered" evidence="1">
    <location>
        <begin position="512"/>
        <end position="542"/>
    </location>
</feature>
<protein>
    <submittedName>
        <fullName evidence="2">Uncharacterized protein</fullName>
    </submittedName>
</protein>
<dbReference type="AlphaFoldDB" id="A0AAN6KX68"/>
<feature type="compositionally biased region" description="Low complexity" evidence="1">
    <location>
        <begin position="116"/>
        <end position="130"/>
    </location>
</feature>
<name>A0AAN6KX68_9PEZI</name>
<dbReference type="Proteomes" id="UP001175353">
    <property type="component" value="Unassembled WGS sequence"/>
</dbReference>
<evidence type="ECO:0000313" key="2">
    <source>
        <dbReference type="EMBL" id="KAK1004042.1"/>
    </source>
</evidence>
<feature type="compositionally biased region" description="Basic and acidic residues" evidence="1">
    <location>
        <begin position="585"/>
        <end position="599"/>
    </location>
</feature>
<proteinExistence type="predicted"/>
<sequence>MALKPTRRVYSAEELHRLRDTTSQPRLREAIEEHDGDDAELVKGMSAPTSSDYNLPRLSIDTSALAALYCFSARSRPTHLLSNSASRRVYRPVDAFPSRVLTATDPEHVLRGSKSFAARSWRSRKSASTSLHVPSNKENRSTNASDNDRPTAPPATKTVPVLGEIAANNQIIRPPGGLKLRPSPTHSLRRKKIESLVQAHGSPDHVRVTAGGRIVPSEQSPLCHPRYGYSAIKSNGGLVKFAPNHPLGKAQWTQATQNGFVAQDINGRLCQIVDGTIMPLHETHEGLRLYIPAPNLSITQGPSSVGGRPPTGPARFSNLVPGPDRVLSDPPISSQINALEIEYVKLGHELKDVDKTEVLHGRTMGKGARDALISKRRELIVNLDKIRRALKSLREHASPVAPTSPRAMMFNASPPRNRLPPFLQQRQHNQQMMPAAPPVYSPFFDATQAAPYAGPYGFGSTPSPDSGFSMQPWALPPVAMFTPPSTFDGSISMISLPHPPASLTSAVEMPVPAQATHSTPADSVPTESRPPQNDGSRSFADMSKVPFTNHTHALSIKMPEQKIAAKSTLNPMSPVYKPGAGLLQDGHDKPTSTSGKDRVPTPLSPLHQLKASASSLKRGNMDGTTDSPTIMKHNLHSSSVSSFQTADFFPHNTRDFSTRKYANSPQSVVSAKENMSPATPAKDMIITHAHPTPIAPPATPVEGVPDRSAHNLSPKNKWLSPSIEDQDNAIVTKSVEPQQPADAAGKSREWLAGYYAALAAQQIQAQTQTQIQTQTQKQSPPVSRSAASRLPSPCRSVVSSLGSRPGRIFSGLFAQIEAAQQSSLNASLCTDNAAASAPSPHDTHCGTGESRNGGGGDDSKQSNRASPARAKFERIAETVGIKVDNLSPTKRRWRDVWRGSRN</sequence>
<evidence type="ECO:0000313" key="3">
    <source>
        <dbReference type="Proteomes" id="UP001175353"/>
    </source>
</evidence>
<comment type="caution">
    <text evidence="2">The sequence shown here is derived from an EMBL/GenBank/DDBJ whole genome shotgun (WGS) entry which is preliminary data.</text>
</comment>
<organism evidence="2 3">
    <name type="scientific">Friedmanniomyces endolithicus</name>
    <dbReference type="NCBI Taxonomy" id="329885"/>
    <lineage>
        <taxon>Eukaryota</taxon>
        <taxon>Fungi</taxon>
        <taxon>Dikarya</taxon>
        <taxon>Ascomycota</taxon>
        <taxon>Pezizomycotina</taxon>
        <taxon>Dothideomycetes</taxon>
        <taxon>Dothideomycetidae</taxon>
        <taxon>Mycosphaerellales</taxon>
        <taxon>Teratosphaeriaceae</taxon>
        <taxon>Friedmanniomyces</taxon>
    </lineage>
</organism>
<accession>A0AAN6KX68</accession>
<gene>
    <name evidence="2" type="ORF">LTR91_004488</name>
</gene>